<dbReference type="InterPro" id="IPR036890">
    <property type="entry name" value="HATPase_C_sf"/>
</dbReference>
<reference evidence="2 3" key="1">
    <citation type="submission" date="2018-05" db="EMBL/GenBank/DDBJ databases">
        <title>Draft genome of Methanospirillum lacunae Ki8-1.</title>
        <authorList>
            <person name="Dueholm M.S."/>
            <person name="Nielsen P.H."/>
            <person name="Bakmann L.F."/>
            <person name="Otzen D.E."/>
        </authorList>
    </citation>
    <scope>NUCLEOTIDE SEQUENCE [LARGE SCALE GENOMIC DNA]</scope>
    <source>
        <strain evidence="2 3">Ki8-1</strain>
    </source>
</reference>
<keyword evidence="3" id="KW-1185">Reference proteome</keyword>
<dbReference type="AlphaFoldDB" id="A0A2V2MYA0"/>
<dbReference type="InterPro" id="IPR003594">
    <property type="entry name" value="HATPase_dom"/>
</dbReference>
<sequence length="79" mass="9010">MILVRTKTRLIISCIDDKVGIPPDEKGKFFPWYGKHTGVGLFLSRKILAITGLSIRETGKEREGARFEIVVPEGKYRYI</sequence>
<organism evidence="2 3">
    <name type="scientific">Methanospirillum lacunae</name>
    <dbReference type="NCBI Taxonomy" id="668570"/>
    <lineage>
        <taxon>Archaea</taxon>
        <taxon>Methanobacteriati</taxon>
        <taxon>Methanobacteriota</taxon>
        <taxon>Stenosarchaea group</taxon>
        <taxon>Methanomicrobia</taxon>
        <taxon>Methanomicrobiales</taxon>
        <taxon>Methanospirillaceae</taxon>
        <taxon>Methanospirillum</taxon>
    </lineage>
</organism>
<evidence type="ECO:0000313" key="3">
    <source>
        <dbReference type="Proteomes" id="UP000245657"/>
    </source>
</evidence>
<name>A0A2V2MYA0_9EURY</name>
<feature type="domain" description="Histidine kinase/HSP90-like ATPase" evidence="1">
    <location>
        <begin position="6"/>
        <end position="73"/>
    </location>
</feature>
<accession>A0A2V2MYA0</accession>
<gene>
    <name evidence="2" type="ORF">DK846_14955</name>
</gene>
<comment type="caution">
    <text evidence="2">The sequence shown here is derived from an EMBL/GenBank/DDBJ whole genome shotgun (WGS) entry which is preliminary data.</text>
</comment>
<evidence type="ECO:0000259" key="1">
    <source>
        <dbReference type="Pfam" id="PF02518"/>
    </source>
</evidence>
<protein>
    <recommendedName>
        <fullName evidence="1">Histidine kinase/HSP90-like ATPase domain-containing protein</fullName>
    </recommendedName>
</protein>
<proteinExistence type="predicted"/>
<dbReference type="Pfam" id="PF02518">
    <property type="entry name" value="HATPase_c"/>
    <property type="match status" value="1"/>
</dbReference>
<evidence type="ECO:0000313" key="2">
    <source>
        <dbReference type="EMBL" id="PWR70376.1"/>
    </source>
</evidence>
<dbReference type="EMBL" id="QGMY01000014">
    <property type="protein sequence ID" value="PWR70376.1"/>
    <property type="molecule type" value="Genomic_DNA"/>
</dbReference>
<dbReference type="GeneID" id="97547593"/>
<dbReference type="Proteomes" id="UP000245657">
    <property type="component" value="Unassembled WGS sequence"/>
</dbReference>
<dbReference type="RefSeq" id="WP_109969805.1">
    <property type="nucleotide sequence ID" value="NZ_CP176093.1"/>
</dbReference>
<dbReference type="OrthoDB" id="8127at2157"/>
<dbReference type="SUPFAM" id="SSF55874">
    <property type="entry name" value="ATPase domain of HSP90 chaperone/DNA topoisomerase II/histidine kinase"/>
    <property type="match status" value="1"/>
</dbReference>
<dbReference type="Gene3D" id="3.30.565.10">
    <property type="entry name" value="Histidine kinase-like ATPase, C-terminal domain"/>
    <property type="match status" value="1"/>
</dbReference>